<gene>
    <name evidence="1" type="ORF">GWK08_08820</name>
</gene>
<dbReference type="Proteomes" id="UP000468581">
    <property type="component" value="Unassembled WGS sequence"/>
</dbReference>
<keyword evidence="2" id="KW-1185">Reference proteome</keyword>
<organism evidence="1 2">
    <name type="scientific">Leptobacterium flavescens</name>
    <dbReference type="NCBI Taxonomy" id="472055"/>
    <lineage>
        <taxon>Bacteria</taxon>
        <taxon>Pseudomonadati</taxon>
        <taxon>Bacteroidota</taxon>
        <taxon>Flavobacteriia</taxon>
        <taxon>Flavobacteriales</taxon>
        <taxon>Flavobacteriaceae</taxon>
        <taxon>Leptobacterium</taxon>
    </lineage>
</organism>
<evidence type="ECO:0000313" key="1">
    <source>
        <dbReference type="EMBL" id="NER13536.1"/>
    </source>
</evidence>
<dbReference type="RefSeq" id="WP_163606572.1">
    <property type="nucleotide sequence ID" value="NZ_JAABOO010000002.1"/>
</dbReference>
<sequence length="63" mass="7461">MSRKSNELREKRRIHVMSRVDEIYNTTVDGVFMGSIWDCLQYLADEEYFCSAKHLLKIYNGKA</sequence>
<accession>A0A6P0UT28</accession>
<evidence type="ECO:0000313" key="2">
    <source>
        <dbReference type="Proteomes" id="UP000468581"/>
    </source>
</evidence>
<name>A0A6P0UT28_9FLAO</name>
<dbReference type="EMBL" id="JAABOO010000002">
    <property type="protein sequence ID" value="NER13536.1"/>
    <property type="molecule type" value="Genomic_DNA"/>
</dbReference>
<protein>
    <submittedName>
        <fullName evidence="1">Uncharacterized protein</fullName>
    </submittedName>
</protein>
<reference evidence="1 2" key="1">
    <citation type="submission" date="2020-01" db="EMBL/GenBank/DDBJ databases">
        <title>Leptobacterium flavescens.</title>
        <authorList>
            <person name="Wang G."/>
        </authorList>
    </citation>
    <scope>NUCLEOTIDE SEQUENCE [LARGE SCALE GENOMIC DNA]</scope>
    <source>
        <strain evidence="1 2">KCTC 22160</strain>
    </source>
</reference>
<dbReference type="AlphaFoldDB" id="A0A6P0UT28"/>
<proteinExistence type="predicted"/>
<comment type="caution">
    <text evidence="1">The sequence shown here is derived from an EMBL/GenBank/DDBJ whole genome shotgun (WGS) entry which is preliminary data.</text>
</comment>